<comment type="caution">
    <text evidence="2">The sequence shown here is derived from an EMBL/GenBank/DDBJ whole genome shotgun (WGS) entry which is preliminary data.</text>
</comment>
<dbReference type="PIRSF" id="PIRSF037259">
    <property type="entry name" value="EcsB_ABC"/>
    <property type="match status" value="1"/>
</dbReference>
<dbReference type="Proteomes" id="UP001249240">
    <property type="component" value="Unassembled WGS sequence"/>
</dbReference>
<dbReference type="AlphaFoldDB" id="A0AAW8SZG2"/>
<organism evidence="2 3">
    <name type="scientific">Enterococcus raffinosus</name>
    <dbReference type="NCBI Taxonomy" id="71452"/>
    <lineage>
        <taxon>Bacteria</taxon>
        <taxon>Bacillati</taxon>
        <taxon>Bacillota</taxon>
        <taxon>Bacilli</taxon>
        <taxon>Lactobacillales</taxon>
        <taxon>Enterococcaceae</taxon>
        <taxon>Enterococcus</taxon>
    </lineage>
</organism>
<proteinExistence type="predicted"/>
<evidence type="ECO:0000256" key="1">
    <source>
        <dbReference type="SAM" id="Phobius"/>
    </source>
</evidence>
<feature type="transmembrane region" description="Helical" evidence="1">
    <location>
        <begin position="63"/>
        <end position="85"/>
    </location>
</feature>
<dbReference type="EMBL" id="JARPXM010000010">
    <property type="protein sequence ID" value="MDT2538718.1"/>
    <property type="molecule type" value="Genomic_DNA"/>
</dbReference>
<dbReference type="GO" id="GO:0016020">
    <property type="term" value="C:membrane"/>
    <property type="evidence" value="ECO:0007669"/>
    <property type="project" value="InterPro"/>
</dbReference>
<reference evidence="2" key="1">
    <citation type="submission" date="2023-03" db="EMBL/GenBank/DDBJ databases">
        <authorList>
            <person name="Shen W."/>
            <person name="Cai J."/>
        </authorList>
    </citation>
    <scope>NUCLEOTIDE SEQUENCE</scope>
    <source>
        <strain evidence="2">B646-2</strain>
    </source>
</reference>
<evidence type="ECO:0000313" key="2">
    <source>
        <dbReference type="EMBL" id="MDT2538718.1"/>
    </source>
</evidence>
<accession>A0AAW8SZG2</accession>
<keyword evidence="1" id="KW-0472">Membrane</keyword>
<feature type="transmembrane region" description="Helical" evidence="1">
    <location>
        <begin position="304"/>
        <end position="324"/>
    </location>
</feature>
<feature type="transmembrane region" description="Helical" evidence="1">
    <location>
        <begin position="375"/>
        <end position="393"/>
    </location>
</feature>
<feature type="transmembrane region" description="Helical" evidence="1">
    <location>
        <begin position="345"/>
        <end position="369"/>
    </location>
</feature>
<sequence>MHDFFLLRRQRHQKKMMKYMRYVLNDHFVLVCLFLVGGLAFYYSNLLKQLPSDFPWSLPIVAVAWWFILPFGKLATLVEPADMTFLLPKEKEMGSYLSRGVRHSLAFPFAVELLVCGALLPLVVLAKQISFINFFFYLFMLWGLKYSHLRLQRLACYQKTYEQARRLFLLWFIASGVIIFVSLYVTAWVGTVLAFVLTFCFLSLTQEKERLLDWSKMIDRENARLHRIYQFINLFTDVPEVEAKVHRRKYLDFLLARISSKQENTYLYLFARGALRGAEFGGLFFRLLIVGSVLLFSLNDFRFIIGISALFIYLIGFQMIPLYNQFDYISAVQLYPVQMKYKKTALQRLMVMLLFGAALLFALCSLVHLSVVESLVLLVLLLIEIGLFAWLYLPVRIKKMEA</sequence>
<dbReference type="Pfam" id="PF05975">
    <property type="entry name" value="EcsB"/>
    <property type="match status" value="1"/>
</dbReference>
<feature type="transmembrane region" description="Helical" evidence="1">
    <location>
        <begin position="105"/>
        <end position="123"/>
    </location>
</feature>
<keyword evidence="1" id="KW-1133">Transmembrane helix</keyword>
<feature type="transmembrane region" description="Helical" evidence="1">
    <location>
        <begin position="21"/>
        <end position="43"/>
    </location>
</feature>
<name>A0AAW8SZG2_9ENTE</name>
<gene>
    <name evidence="2" type="ORF">P7D78_11290</name>
</gene>
<feature type="transmembrane region" description="Helical" evidence="1">
    <location>
        <begin position="129"/>
        <end position="146"/>
    </location>
</feature>
<dbReference type="RefSeq" id="WP_010746562.1">
    <property type="nucleotide sequence ID" value="NZ_BAAAXM010000040.1"/>
</dbReference>
<protein>
    <submittedName>
        <fullName evidence="2">ABC transporter permease</fullName>
    </submittedName>
</protein>
<feature type="transmembrane region" description="Helical" evidence="1">
    <location>
        <begin position="280"/>
        <end position="298"/>
    </location>
</feature>
<dbReference type="InterPro" id="IPR010288">
    <property type="entry name" value="EcsB_ABC"/>
</dbReference>
<keyword evidence="1" id="KW-0812">Transmembrane</keyword>
<evidence type="ECO:0000313" key="3">
    <source>
        <dbReference type="Proteomes" id="UP001249240"/>
    </source>
</evidence>
<feature type="transmembrane region" description="Helical" evidence="1">
    <location>
        <begin position="167"/>
        <end position="185"/>
    </location>
</feature>